<evidence type="ECO:0000313" key="3">
    <source>
        <dbReference type="Proteomes" id="UP000062255"/>
    </source>
</evidence>
<evidence type="ECO:0000313" key="2">
    <source>
        <dbReference type="EMBL" id="AKS35670.1"/>
    </source>
</evidence>
<dbReference type="InterPro" id="IPR056926">
    <property type="entry name" value="FLQE3_permease"/>
</dbReference>
<dbReference type="EMBL" id="CP012150">
    <property type="protein sequence ID" value="AKS35670.1"/>
    <property type="molecule type" value="Genomic_DNA"/>
</dbReference>
<dbReference type="Pfam" id="PF24686">
    <property type="entry name" value="FLQE3_permease"/>
    <property type="match status" value="1"/>
</dbReference>
<dbReference type="AlphaFoldDB" id="A0A0K0XE51"/>
<evidence type="ECO:0000256" key="1">
    <source>
        <dbReference type="SAM" id="Phobius"/>
    </source>
</evidence>
<organism evidence="2 3">
    <name type="scientific">Mycolicibacterium goodii</name>
    <name type="common">Mycobacterium goodii</name>
    <dbReference type="NCBI Taxonomy" id="134601"/>
    <lineage>
        <taxon>Bacteria</taxon>
        <taxon>Bacillati</taxon>
        <taxon>Actinomycetota</taxon>
        <taxon>Actinomycetes</taxon>
        <taxon>Mycobacteriales</taxon>
        <taxon>Mycobacteriaceae</taxon>
        <taxon>Mycolicibacterium</taxon>
    </lineage>
</organism>
<keyword evidence="1" id="KW-0472">Membrane</keyword>
<feature type="transmembrane region" description="Helical" evidence="1">
    <location>
        <begin position="20"/>
        <end position="38"/>
    </location>
</feature>
<gene>
    <name evidence="2" type="ORF">AFA91_31385</name>
</gene>
<feature type="transmembrane region" description="Helical" evidence="1">
    <location>
        <begin position="90"/>
        <end position="112"/>
    </location>
</feature>
<feature type="transmembrane region" description="Helical" evidence="1">
    <location>
        <begin position="118"/>
        <end position="138"/>
    </location>
</feature>
<name>A0A0K0XE51_MYCGD</name>
<dbReference type="OrthoDB" id="3619398at2"/>
<keyword evidence="1" id="KW-0812">Transmembrane</keyword>
<keyword evidence="1" id="KW-1133">Transmembrane helix</keyword>
<dbReference type="KEGG" id="mgo:AFA91_31385"/>
<feature type="transmembrane region" description="Helical" evidence="1">
    <location>
        <begin position="204"/>
        <end position="222"/>
    </location>
</feature>
<protein>
    <submittedName>
        <fullName evidence="2">Fluoroquinolone transporter permease</fullName>
    </submittedName>
</protein>
<accession>A0A0K0XE51</accession>
<proteinExistence type="predicted"/>
<reference evidence="2 3" key="1">
    <citation type="submission" date="2015-07" db="EMBL/GenBank/DDBJ databases">
        <title>Complete genome sequence of Mycobacterium goodii X7B, a facultative thermophilic biodesulfurizing bacterium.</title>
        <authorList>
            <person name="Yu B."/>
            <person name="Li F."/>
            <person name="Xu P."/>
        </authorList>
    </citation>
    <scope>NUCLEOTIDE SEQUENCE [LARGE SCALE GENOMIC DNA]</scope>
    <source>
        <strain evidence="2 3">X7B</strain>
    </source>
</reference>
<dbReference type="RefSeq" id="WP_049748125.1">
    <property type="nucleotide sequence ID" value="NZ_CP012150.1"/>
</dbReference>
<feature type="transmembrane region" description="Helical" evidence="1">
    <location>
        <begin position="150"/>
        <end position="167"/>
    </location>
</feature>
<dbReference type="Proteomes" id="UP000062255">
    <property type="component" value="Chromosome"/>
</dbReference>
<feature type="transmembrane region" description="Helical" evidence="1">
    <location>
        <begin position="50"/>
        <end position="69"/>
    </location>
</feature>
<dbReference type="PATRIC" id="fig|134601.6.peg.6492"/>
<sequence length="237" mass="25832">MTRLRAALRLELTVQTRQKFLHAAVFSGLIWLAVLLPLPHSLRPLVEPYVLIGDVAIIGFFFVGGAVFFEKQERTLGAIISTPLRFAEYLAAKLSVLAAISLFVAVVVVTIAHGFAYHALPLIGGVLLGTVLMLMVGFMSSLPFASVSDWAMATVIPLVVMLVPPVLHYSGVWTHPVLYVAPMQGPMLLLAAAFDQSTLSGWQILYAVAYPSACLVVLWWVARVMFGHYVVERSGVL</sequence>
<dbReference type="STRING" id="134601.AFA91_31385"/>